<proteinExistence type="predicted"/>
<keyword evidence="2" id="KW-1185">Reference proteome</keyword>
<evidence type="ECO:0000313" key="1">
    <source>
        <dbReference type="EMBL" id="MCX5618674.1"/>
    </source>
</evidence>
<evidence type="ECO:0000313" key="2">
    <source>
        <dbReference type="Proteomes" id="UP001165576"/>
    </source>
</evidence>
<name>A0ABT3WLE9_9PROT</name>
<dbReference type="RefSeq" id="WP_266117184.1">
    <property type="nucleotide sequence ID" value="NZ_JANIDY010000004.1"/>
</dbReference>
<protein>
    <submittedName>
        <fullName evidence="1">Uncharacterized protein</fullName>
    </submittedName>
</protein>
<comment type="caution">
    <text evidence="1">The sequence shown here is derived from an EMBL/GenBank/DDBJ whole genome shotgun (WGS) entry which is preliminary data.</text>
</comment>
<sequence>MKAVSVPETLFRLGEFYPFSSTAKQAIPCWYEGVFLGIVFQRVEYRLLPHVWDVMKEQSHIRDGEACYWVELTRIKAPPASGRGGSNGGPVFPDPATVEAAKAEFGLLGPALFMFCLEKILAKHTETYGQSRYFFDVFSTDLMKLYRFILRKGMSYPHRRYDMHYHEPKDQLGNVFPYYEATPR</sequence>
<accession>A0ABT3WLE9</accession>
<dbReference type="Proteomes" id="UP001165576">
    <property type="component" value="Unassembled WGS sequence"/>
</dbReference>
<organism evidence="1 2">
    <name type="scientific">Bombella pluederhausensis</name>
    <dbReference type="NCBI Taxonomy" id="2967336"/>
    <lineage>
        <taxon>Bacteria</taxon>
        <taxon>Pseudomonadati</taxon>
        <taxon>Pseudomonadota</taxon>
        <taxon>Alphaproteobacteria</taxon>
        <taxon>Acetobacterales</taxon>
        <taxon>Acetobacteraceae</taxon>
        <taxon>Bombella</taxon>
    </lineage>
</organism>
<reference evidence="1" key="1">
    <citation type="submission" date="2022-07" db="EMBL/GenBank/DDBJ databases">
        <title>Bombella genomes.</title>
        <authorList>
            <person name="Harer L."/>
            <person name="Styblova S."/>
            <person name="Ehrmann M."/>
        </authorList>
    </citation>
    <scope>NUCLEOTIDE SEQUENCE</scope>
    <source>
        <strain evidence="1">TMW 2.2543</strain>
    </source>
</reference>
<dbReference type="EMBL" id="JANIDY010000004">
    <property type="protein sequence ID" value="MCX5618674.1"/>
    <property type="molecule type" value="Genomic_DNA"/>
</dbReference>
<gene>
    <name evidence="1" type="ORF">NQF86_08380</name>
</gene>